<keyword evidence="1 3" id="KW-0378">Hydrolase</keyword>
<dbReference type="Pfam" id="PF00561">
    <property type="entry name" value="Abhydrolase_1"/>
    <property type="match status" value="1"/>
</dbReference>
<dbReference type="EMBL" id="JANDBD010000002">
    <property type="protein sequence ID" value="MCP9271935.1"/>
    <property type="molecule type" value="Genomic_DNA"/>
</dbReference>
<reference evidence="3 4" key="1">
    <citation type="submission" date="2022-06" db="EMBL/GenBank/DDBJ databases">
        <title>Mycolicibacterium sp. CAU 1645 isolated from seawater.</title>
        <authorList>
            <person name="Kim W."/>
        </authorList>
    </citation>
    <scope>NUCLEOTIDE SEQUENCE [LARGE SCALE GENOMIC DNA]</scope>
    <source>
        <strain evidence="3 4">CAU 1645</strain>
    </source>
</reference>
<sequence length="298" mass="33505">MITDAMSTTTAPPAIAGVRRSFVEARGVRFHVTEAGPEDGRPVLCLHGWPQHHWVYRSLLADPPPGLRIIAPDLPGYGWSGPPPHKWAKQDVADDVLALLDALGIERTLLVGHDWGGFIGYRMLLTAPERIEGYLVCNMAHPWQTPRTLAPHFWRFLYYQPIVAAAGVALQQRTPYLRKMIFGIGPKAHRVSREDRRVYTDRFRDPVVARTARDTYRTWLVNELPANGRTPEERRATMPIRALFGVGDVAIHHSLASARTAKADDYTVEFVESGHFILDERPELVRAKLIAFADELAP</sequence>
<proteinExistence type="predicted"/>
<keyword evidence="4" id="KW-1185">Reference proteome</keyword>
<evidence type="ECO:0000313" key="3">
    <source>
        <dbReference type="EMBL" id="MCP9271935.1"/>
    </source>
</evidence>
<dbReference type="PANTHER" id="PTHR43329">
    <property type="entry name" value="EPOXIDE HYDROLASE"/>
    <property type="match status" value="1"/>
</dbReference>
<comment type="caution">
    <text evidence="3">The sequence shown here is derived from an EMBL/GenBank/DDBJ whole genome shotgun (WGS) entry which is preliminary data.</text>
</comment>
<dbReference type="Gene3D" id="3.40.50.1820">
    <property type="entry name" value="alpha/beta hydrolase"/>
    <property type="match status" value="1"/>
</dbReference>
<feature type="domain" description="AB hydrolase-1" evidence="2">
    <location>
        <begin position="42"/>
        <end position="282"/>
    </location>
</feature>
<dbReference type="PRINTS" id="PR00111">
    <property type="entry name" value="ABHYDROLASE"/>
</dbReference>
<evidence type="ECO:0000256" key="1">
    <source>
        <dbReference type="ARBA" id="ARBA00022801"/>
    </source>
</evidence>
<name>A0ABT1M029_9MYCO</name>
<evidence type="ECO:0000313" key="4">
    <source>
        <dbReference type="Proteomes" id="UP001651690"/>
    </source>
</evidence>
<dbReference type="PRINTS" id="PR00412">
    <property type="entry name" value="EPOXHYDRLASE"/>
</dbReference>
<dbReference type="InterPro" id="IPR000639">
    <property type="entry name" value="Epox_hydrolase-like"/>
</dbReference>
<gene>
    <name evidence="3" type="ORF">NM203_07035</name>
</gene>
<dbReference type="Proteomes" id="UP001651690">
    <property type="component" value="Unassembled WGS sequence"/>
</dbReference>
<dbReference type="InterPro" id="IPR000073">
    <property type="entry name" value="AB_hydrolase_1"/>
</dbReference>
<dbReference type="InterPro" id="IPR029058">
    <property type="entry name" value="AB_hydrolase_fold"/>
</dbReference>
<organism evidence="3 4">
    <name type="scientific">Mycolicibacterium arenosum</name>
    <dbReference type="NCBI Taxonomy" id="2952157"/>
    <lineage>
        <taxon>Bacteria</taxon>
        <taxon>Bacillati</taxon>
        <taxon>Actinomycetota</taxon>
        <taxon>Actinomycetes</taxon>
        <taxon>Mycobacteriales</taxon>
        <taxon>Mycobacteriaceae</taxon>
        <taxon>Mycolicibacterium</taxon>
    </lineage>
</organism>
<accession>A0ABT1M029</accession>
<protein>
    <submittedName>
        <fullName evidence="3">Alpha/beta hydrolase</fullName>
    </submittedName>
</protein>
<dbReference type="RefSeq" id="WP_255059053.1">
    <property type="nucleotide sequence ID" value="NZ_JANDBD010000002.1"/>
</dbReference>
<evidence type="ECO:0000259" key="2">
    <source>
        <dbReference type="Pfam" id="PF00561"/>
    </source>
</evidence>
<dbReference type="GO" id="GO:0016787">
    <property type="term" value="F:hydrolase activity"/>
    <property type="evidence" value="ECO:0007669"/>
    <property type="project" value="UniProtKB-KW"/>
</dbReference>
<dbReference type="SUPFAM" id="SSF53474">
    <property type="entry name" value="alpha/beta-Hydrolases"/>
    <property type="match status" value="1"/>
</dbReference>